<gene>
    <name evidence="1" type="ORF">Ctaglu_33990</name>
</gene>
<keyword evidence="2" id="KW-1185">Reference proteome</keyword>
<organism evidence="1 2">
    <name type="scientific">Clostridium tagluense</name>
    <dbReference type="NCBI Taxonomy" id="360422"/>
    <lineage>
        <taxon>Bacteria</taxon>
        <taxon>Bacillati</taxon>
        <taxon>Bacillota</taxon>
        <taxon>Clostridia</taxon>
        <taxon>Eubacteriales</taxon>
        <taxon>Clostridiaceae</taxon>
        <taxon>Clostridium</taxon>
    </lineage>
</organism>
<dbReference type="Proteomes" id="UP000287872">
    <property type="component" value="Unassembled WGS sequence"/>
</dbReference>
<reference evidence="1 2" key="1">
    <citation type="submission" date="2018-11" db="EMBL/GenBank/DDBJ databases">
        <title>Genome sequencing and assembly of Clostridium tagluense strain A121.</title>
        <authorList>
            <person name="Murakami T."/>
            <person name="Segawa T."/>
            <person name="Shcherbakova V.A."/>
            <person name="Mori H."/>
            <person name="Yoshimura Y."/>
        </authorList>
    </citation>
    <scope>NUCLEOTIDE SEQUENCE [LARGE SCALE GENOMIC DNA]</scope>
    <source>
        <strain evidence="1 2">A121</strain>
    </source>
</reference>
<evidence type="ECO:0000313" key="2">
    <source>
        <dbReference type="Proteomes" id="UP000287872"/>
    </source>
</evidence>
<evidence type="ECO:0000313" key="1">
    <source>
        <dbReference type="EMBL" id="GCD11776.1"/>
    </source>
</evidence>
<sequence length="81" mass="9202">MKAIVTYSDFLTVDNKQILSKISSDLSADIQLDLSIVQKDNGKVCEIKMIDKLGVQELSEIINKHDVKEMIYLLKDIYGQL</sequence>
<name>A0A401UQH8_9CLOT</name>
<proteinExistence type="predicted"/>
<protein>
    <submittedName>
        <fullName evidence="1">Uncharacterized protein</fullName>
    </submittedName>
</protein>
<dbReference type="AlphaFoldDB" id="A0A401UQH8"/>
<dbReference type="RefSeq" id="WP_125003884.1">
    <property type="nucleotide sequence ID" value="NZ_BHYK01000021.1"/>
</dbReference>
<dbReference type="EMBL" id="BHYK01000021">
    <property type="protein sequence ID" value="GCD11776.1"/>
    <property type="molecule type" value="Genomic_DNA"/>
</dbReference>
<comment type="caution">
    <text evidence="1">The sequence shown here is derived from an EMBL/GenBank/DDBJ whole genome shotgun (WGS) entry which is preliminary data.</text>
</comment>
<accession>A0A401UQH8</accession>